<gene>
    <name evidence="1" type="ORF">AVDCRST_MAG84-2698</name>
</gene>
<organism evidence="1">
    <name type="scientific">uncultured Microcoleus sp</name>
    <dbReference type="NCBI Taxonomy" id="259945"/>
    <lineage>
        <taxon>Bacteria</taxon>
        <taxon>Bacillati</taxon>
        <taxon>Cyanobacteriota</taxon>
        <taxon>Cyanophyceae</taxon>
        <taxon>Oscillatoriophycideae</taxon>
        <taxon>Oscillatoriales</taxon>
        <taxon>Microcoleaceae</taxon>
        <taxon>Microcoleus</taxon>
        <taxon>environmental samples</taxon>
    </lineage>
</organism>
<dbReference type="Pfam" id="PF01257">
    <property type="entry name" value="2Fe-2S_thioredx"/>
    <property type="match status" value="1"/>
</dbReference>
<dbReference type="Gene3D" id="3.40.30.10">
    <property type="entry name" value="Glutaredoxin"/>
    <property type="match status" value="1"/>
</dbReference>
<proteinExistence type="predicted"/>
<dbReference type="SUPFAM" id="SSF52833">
    <property type="entry name" value="Thioredoxin-like"/>
    <property type="match status" value="1"/>
</dbReference>
<reference evidence="1" key="1">
    <citation type="submission" date="2020-02" db="EMBL/GenBank/DDBJ databases">
        <authorList>
            <person name="Meier V. D."/>
        </authorList>
    </citation>
    <scope>NUCLEOTIDE SEQUENCE</scope>
    <source>
        <strain evidence="1">AVDCRST_MAG84</strain>
    </source>
</reference>
<protein>
    <submittedName>
        <fullName evidence="1">Uncharacterized protein</fullName>
    </submittedName>
</protein>
<evidence type="ECO:0000313" key="1">
    <source>
        <dbReference type="EMBL" id="CAA9347571.1"/>
    </source>
</evidence>
<dbReference type="AlphaFoldDB" id="A0A6J4M1I9"/>
<dbReference type="CDD" id="cd02980">
    <property type="entry name" value="TRX_Fd_family"/>
    <property type="match status" value="1"/>
</dbReference>
<accession>A0A6J4M1I9</accession>
<name>A0A6J4M1I9_9CYAN</name>
<dbReference type="InterPro" id="IPR036249">
    <property type="entry name" value="Thioredoxin-like_sf"/>
</dbReference>
<sequence length="220" mass="24011">MYKSGKQVSEFSLEGEILGMIVEDGCKLKYLRISNDRGVEYLVKLCKELRSFLLPVLTPGLNVQVVGEKELNLKNGKIKLKARRLKLAQGHKDRSLELLDSTNRPVAVLTSDDRAIAKTEVTSPRAAQTVKAPAKTQTKILVCQKSDCLKRGAGGVCKALENALNSRGLEDQVTVQGTGCLKQCKAGPNIVVMPDKTRYSRIAPAEVPAIIDKHFAVVKA</sequence>
<dbReference type="EMBL" id="CADCTZ010000489">
    <property type="protein sequence ID" value="CAA9347571.1"/>
    <property type="molecule type" value="Genomic_DNA"/>
</dbReference>